<dbReference type="OrthoDB" id="678322at2"/>
<dbReference type="Proteomes" id="UP000284250">
    <property type="component" value="Unassembled WGS sequence"/>
</dbReference>
<keyword evidence="1" id="KW-0812">Transmembrane</keyword>
<dbReference type="AlphaFoldDB" id="A0A418R8A7"/>
<organism evidence="3 4">
    <name type="scientific">Hymenobacter rubripertinctus</name>
    <dbReference type="NCBI Taxonomy" id="2029981"/>
    <lineage>
        <taxon>Bacteria</taxon>
        <taxon>Pseudomonadati</taxon>
        <taxon>Bacteroidota</taxon>
        <taxon>Cytophagia</taxon>
        <taxon>Cytophagales</taxon>
        <taxon>Hymenobacteraceae</taxon>
        <taxon>Hymenobacter</taxon>
    </lineage>
</organism>
<keyword evidence="1" id="KW-1133">Transmembrane helix</keyword>
<reference evidence="3 4" key="2">
    <citation type="submission" date="2019-01" db="EMBL/GenBank/DDBJ databases">
        <title>Hymenobacter humicola sp. nov., isolated from soils in Antarctica.</title>
        <authorList>
            <person name="Sedlacek I."/>
            <person name="Holochova P."/>
            <person name="Kralova S."/>
            <person name="Pantucek R."/>
            <person name="Stankova E."/>
            <person name="Vrbovska V."/>
            <person name="Kristofova L."/>
            <person name="Svec P."/>
            <person name="Busse H.-J."/>
        </authorList>
    </citation>
    <scope>NUCLEOTIDE SEQUENCE [LARGE SCALE GENOMIC DNA]</scope>
    <source>
        <strain evidence="3 4">CCM 8852</strain>
    </source>
</reference>
<accession>A0A418R8A7</accession>
<keyword evidence="4" id="KW-1185">Reference proteome</keyword>
<protein>
    <submittedName>
        <fullName evidence="3">Uncharacterized protein</fullName>
    </submittedName>
</protein>
<gene>
    <name evidence="3" type="ORF">D0T11_01100</name>
</gene>
<keyword evidence="2" id="KW-0732">Signal</keyword>
<feature type="signal peptide" evidence="2">
    <location>
        <begin position="1"/>
        <end position="20"/>
    </location>
</feature>
<evidence type="ECO:0000256" key="1">
    <source>
        <dbReference type="SAM" id="Phobius"/>
    </source>
</evidence>
<name>A0A418R8A7_9BACT</name>
<proteinExistence type="predicted"/>
<reference evidence="3 4" key="1">
    <citation type="submission" date="2018-09" db="EMBL/GenBank/DDBJ databases">
        <authorList>
            <person name="Zeman M."/>
            <person name="Pardy F."/>
        </authorList>
    </citation>
    <scope>NUCLEOTIDE SEQUENCE [LARGE SCALE GENOMIC DNA]</scope>
    <source>
        <strain evidence="3 4">CCM 8852</strain>
    </source>
</reference>
<dbReference type="EMBL" id="QYCN01000002">
    <property type="protein sequence ID" value="RIY13707.1"/>
    <property type="molecule type" value="Genomic_DNA"/>
</dbReference>
<comment type="caution">
    <text evidence="3">The sequence shown here is derived from an EMBL/GenBank/DDBJ whole genome shotgun (WGS) entry which is preliminary data.</text>
</comment>
<keyword evidence="1" id="KW-0472">Membrane</keyword>
<evidence type="ECO:0000313" key="4">
    <source>
        <dbReference type="Proteomes" id="UP000284250"/>
    </source>
</evidence>
<evidence type="ECO:0000313" key="3">
    <source>
        <dbReference type="EMBL" id="RIY13707.1"/>
    </source>
</evidence>
<feature type="chain" id="PRO_5019355183" evidence="2">
    <location>
        <begin position="21"/>
        <end position="86"/>
    </location>
</feature>
<sequence length="86" mass="9628">MKKNLLLLLAGLLLTVPALACPVCEKRQPKGFANVTHGVGPGGWFDYAMLYGSITIVVLVFACFFWFLLRPDNARNRARRQQISFS</sequence>
<feature type="transmembrane region" description="Helical" evidence="1">
    <location>
        <begin position="44"/>
        <end position="69"/>
    </location>
</feature>
<dbReference type="RefSeq" id="WP_119653937.1">
    <property type="nucleotide sequence ID" value="NZ_JBHUOI010000070.1"/>
</dbReference>
<evidence type="ECO:0000256" key="2">
    <source>
        <dbReference type="SAM" id="SignalP"/>
    </source>
</evidence>